<keyword evidence="6 11" id="KW-1133">Transmembrane helix</keyword>
<dbReference type="Ensembl" id="ENSPEMT00000038108.1">
    <property type="protein sequence ID" value="ENSPEMP00000029085.1"/>
    <property type="gene ID" value="ENSPEMG00000027768.1"/>
</dbReference>
<comment type="similarity">
    <text evidence="2">Belongs to the monovalent cation:proton antiporter 1 (CPA1) transporter (TC 2.A.36) family.</text>
</comment>
<feature type="transmembrane region" description="Helical" evidence="11">
    <location>
        <begin position="218"/>
        <end position="237"/>
    </location>
</feature>
<feature type="transmembrane region" description="Helical" evidence="11">
    <location>
        <begin position="98"/>
        <end position="116"/>
    </location>
</feature>
<feature type="domain" description="Cyclic nucleotide-binding" evidence="12">
    <location>
        <begin position="887"/>
        <end position="953"/>
    </location>
</feature>
<dbReference type="InterPro" id="IPR006153">
    <property type="entry name" value="Cation/H_exchanger_TM"/>
</dbReference>
<dbReference type="GO" id="GO:0005886">
    <property type="term" value="C:plasma membrane"/>
    <property type="evidence" value="ECO:0007669"/>
    <property type="project" value="TreeGrafter"/>
</dbReference>
<evidence type="ECO:0000313" key="13">
    <source>
        <dbReference type="Ensembl" id="ENSPEMP00000029085.1"/>
    </source>
</evidence>
<feature type="transmembrane region" description="Helical" evidence="11">
    <location>
        <begin position="374"/>
        <end position="393"/>
    </location>
</feature>
<keyword evidence="8" id="KW-0406">Ion transport</keyword>
<proteinExistence type="inferred from homology"/>
<evidence type="ECO:0000256" key="7">
    <source>
        <dbReference type="ARBA" id="ARBA00023053"/>
    </source>
</evidence>
<dbReference type="InterPro" id="IPR018422">
    <property type="entry name" value="Cation/H_exchanger_CPA1"/>
</dbReference>
<feature type="transmembrane region" description="Helical" evidence="11">
    <location>
        <begin position="611"/>
        <end position="631"/>
    </location>
</feature>
<dbReference type="InterPro" id="IPR005821">
    <property type="entry name" value="Ion_trans_dom"/>
</dbReference>
<evidence type="ECO:0000256" key="8">
    <source>
        <dbReference type="ARBA" id="ARBA00023065"/>
    </source>
</evidence>
<feature type="transmembrane region" description="Helical" evidence="11">
    <location>
        <begin position="674"/>
        <end position="692"/>
    </location>
</feature>
<sequence>MSNNSFSFWATKDDNKPDLLCGRPADYFVVQKHFTIMICATIVLGGLSKMVLKNSEVFVLMILSLSGFVTGQLAYHFVEVHQIVYPLLKTPSFSLYCYFLPLIVFVAALDVDFYIVKNVLWQVLLMGMISFGTAFIIIAYVVFKFNRDSWDLQCCLLFSITLCLIDPLHSVNSLKTIGISKMYTDIIRGESLIICSFTCIFFGIFRGHTTNVSMFRELHVIIGLSLDIFGSTICGYWCTRVIQIILTDIFSNTLTNVVLCFSLVYMTFYLVEYFGMSGIIALVTVGLNLDSLSFKPRMEFIITKFLIMCSSAYEHLIYGFFGIVVGCGEIKYFRFHSLVFTVILYVTVNFARLLTVIVVSPILKHSSYEYDWRWGVVITWSGIRGVFSLLLAPDIYNFSESKIEAPHMFIFYIQVISLLTTGINSHMMLRSAKTLGLCALSLPRQIAVRNAIQHIQQIIRNTITLYKTEKTLTNVNWDIVEEKTHTVPITHILHGSSEEFATDEVLIEQARLHVAIIQMSSFEKQCNDGILGVEAARILIGATKSYCPIHGKFMSISDVSTYVRDRSWLIKFKNMLTYLEYHKEKILFSIPGDNKFLIFVYRTIISEEFEYATYVVTVMYIFPMIIHIWPIARELNVSALISINYYFMFLYTLESALKILILKRKYFLHNWNNLDFFIIVLGIVDILCLHFVKLKPNNLVLIQFTVVIGYFRIIRFLPIFKVIIPILINMTDVQIKKSLSLMYSITKGYVKSQEDAKLLIRQISGRESVYQKLYDILEKNKREAIKELGLIEHEGRDVVIALKTKQAIRNVIAKALKNLTFLWSRGIIDKHEGIEMNKVLLTKIKALNNFPMAIPPPTPDKYLPNIVWLENKDVLIEFFKRRTRLTYFDYGDIICREGEMSQGIFLIISGMASLHSSSPTFGIEASQRTGRQFKTMYTEYCTSGDVLGELSCLLKREVDYTAICETTLQAFFIPLEDIYEGFDVFWPSLEYKIWLKLALNIVNQYFEQNVAGEDLDFQKCVTSNHAYVETLSSYNEMTLNHVTTKLVILVYGHVIDNKTKESHVAPSIIPKSCEQIQGISDVSKLLLIPTSEPVTSDETSHAMGKGWIAF</sequence>
<dbReference type="GO" id="GO:0098719">
    <property type="term" value="P:sodium ion import across plasma membrane"/>
    <property type="evidence" value="ECO:0007669"/>
    <property type="project" value="TreeGrafter"/>
</dbReference>
<comment type="subcellular location">
    <subcellularLocation>
        <location evidence="1">Membrane</location>
        <topology evidence="1">Multi-pass membrane protein</topology>
    </subcellularLocation>
</comment>
<evidence type="ECO:0000256" key="3">
    <source>
        <dbReference type="ARBA" id="ARBA00022448"/>
    </source>
</evidence>
<dbReference type="Pfam" id="PF00520">
    <property type="entry name" value="Ion_trans"/>
    <property type="match status" value="1"/>
</dbReference>
<dbReference type="PROSITE" id="PS50042">
    <property type="entry name" value="CNMP_BINDING_3"/>
    <property type="match status" value="1"/>
</dbReference>
<evidence type="ECO:0000256" key="9">
    <source>
        <dbReference type="ARBA" id="ARBA00023136"/>
    </source>
</evidence>
<evidence type="ECO:0000256" key="2">
    <source>
        <dbReference type="ARBA" id="ARBA00007367"/>
    </source>
</evidence>
<protein>
    <recommendedName>
        <fullName evidence="12">Cyclic nucleotide-binding domain-containing protein</fullName>
    </recommendedName>
</protein>
<feature type="transmembrane region" description="Helical" evidence="11">
    <location>
        <begin position="186"/>
        <end position="206"/>
    </location>
</feature>
<feature type="transmembrane region" description="Helical" evidence="11">
    <location>
        <begin position="643"/>
        <end position="662"/>
    </location>
</feature>
<keyword evidence="4" id="KW-0050">Antiport</keyword>
<keyword evidence="7" id="KW-0915">Sodium</keyword>
<dbReference type="GO" id="GO:0015386">
    <property type="term" value="F:potassium:proton antiporter activity"/>
    <property type="evidence" value="ECO:0007669"/>
    <property type="project" value="TreeGrafter"/>
</dbReference>
<dbReference type="PANTHER" id="PTHR10110">
    <property type="entry name" value="SODIUM/HYDROGEN EXCHANGER"/>
    <property type="match status" value="1"/>
</dbReference>
<feature type="transmembrane region" description="Helical" evidence="11">
    <location>
        <begin position="274"/>
        <end position="293"/>
    </location>
</feature>
<evidence type="ECO:0000256" key="5">
    <source>
        <dbReference type="ARBA" id="ARBA00022692"/>
    </source>
</evidence>
<feature type="transmembrane region" description="Helical" evidence="11">
    <location>
        <begin position="405"/>
        <end position="423"/>
    </location>
</feature>
<dbReference type="InterPro" id="IPR027359">
    <property type="entry name" value="Volt_channel_dom_sf"/>
</dbReference>
<keyword evidence="3" id="KW-0813">Transport</keyword>
<dbReference type="Pfam" id="PF00027">
    <property type="entry name" value="cNMP_binding"/>
    <property type="match status" value="1"/>
</dbReference>
<feature type="transmembrane region" description="Helical" evidence="11">
    <location>
        <begin position="123"/>
        <end position="143"/>
    </location>
</feature>
<feature type="transmembrane region" description="Helical" evidence="11">
    <location>
        <begin position="57"/>
        <end position="78"/>
    </location>
</feature>
<dbReference type="CDD" id="cd00038">
    <property type="entry name" value="CAP_ED"/>
    <property type="match status" value="1"/>
</dbReference>
<dbReference type="SUPFAM" id="SSF51206">
    <property type="entry name" value="cAMP-binding domain-like"/>
    <property type="match status" value="1"/>
</dbReference>
<dbReference type="InterPro" id="IPR018490">
    <property type="entry name" value="cNMP-bd_dom_sf"/>
</dbReference>
<reference evidence="13" key="2">
    <citation type="submission" date="2025-08" db="UniProtKB">
        <authorList>
            <consortium name="Ensembl"/>
        </authorList>
    </citation>
    <scope>IDENTIFICATION</scope>
</reference>
<organism evidence="13 14">
    <name type="scientific">Peromyscus maniculatus bairdii</name>
    <name type="common">Prairie deer mouse</name>
    <dbReference type="NCBI Taxonomy" id="230844"/>
    <lineage>
        <taxon>Eukaryota</taxon>
        <taxon>Metazoa</taxon>
        <taxon>Chordata</taxon>
        <taxon>Craniata</taxon>
        <taxon>Vertebrata</taxon>
        <taxon>Euteleostomi</taxon>
        <taxon>Mammalia</taxon>
        <taxon>Eutheria</taxon>
        <taxon>Euarchontoglires</taxon>
        <taxon>Glires</taxon>
        <taxon>Rodentia</taxon>
        <taxon>Myomorpha</taxon>
        <taxon>Muroidea</taxon>
        <taxon>Cricetidae</taxon>
        <taxon>Neotominae</taxon>
        <taxon>Peromyscus</taxon>
    </lineage>
</organism>
<evidence type="ECO:0000313" key="14">
    <source>
        <dbReference type="Proteomes" id="UP000694547"/>
    </source>
</evidence>
<name>A0A8C8UAK1_PERMB</name>
<dbReference type="FunFam" id="1.20.120.350:FF:000050">
    <property type="entry name" value="Solute carrier family 9 member C1"/>
    <property type="match status" value="1"/>
</dbReference>
<keyword evidence="14" id="KW-1185">Reference proteome</keyword>
<dbReference type="AlphaFoldDB" id="A0A8C8UAK1"/>
<dbReference type="Pfam" id="PF00999">
    <property type="entry name" value="Na_H_Exchanger"/>
    <property type="match status" value="1"/>
</dbReference>
<evidence type="ECO:0000256" key="4">
    <source>
        <dbReference type="ARBA" id="ARBA00022449"/>
    </source>
</evidence>
<keyword evidence="9 11" id="KW-0472">Membrane</keyword>
<evidence type="ECO:0000256" key="10">
    <source>
        <dbReference type="ARBA" id="ARBA00023201"/>
    </source>
</evidence>
<feature type="transmembrane region" description="Helical" evidence="11">
    <location>
        <begin position="305"/>
        <end position="326"/>
    </location>
</feature>
<evidence type="ECO:0000259" key="12">
    <source>
        <dbReference type="PROSITE" id="PS50042"/>
    </source>
</evidence>
<dbReference type="GeneTree" id="ENSGT00940000162785"/>
<dbReference type="GO" id="GO:0015385">
    <property type="term" value="F:sodium:proton antiporter activity"/>
    <property type="evidence" value="ECO:0007669"/>
    <property type="project" value="InterPro"/>
</dbReference>
<dbReference type="GO" id="GO:0051453">
    <property type="term" value="P:regulation of intracellular pH"/>
    <property type="evidence" value="ECO:0007669"/>
    <property type="project" value="TreeGrafter"/>
</dbReference>
<keyword evidence="5 11" id="KW-0812">Transmembrane</keyword>
<evidence type="ECO:0000256" key="11">
    <source>
        <dbReference type="SAM" id="Phobius"/>
    </source>
</evidence>
<dbReference type="FunFam" id="2.60.120.10:FF:000144">
    <property type="entry name" value="sodium/hydrogen exchanger 11 isoform X2"/>
    <property type="match status" value="1"/>
</dbReference>
<feature type="transmembrane region" description="Helical" evidence="11">
    <location>
        <begin position="704"/>
        <end position="728"/>
    </location>
</feature>
<reference evidence="13 14" key="1">
    <citation type="submission" date="2018-10" db="EMBL/GenBank/DDBJ databases">
        <title>Improved assembly of the deer mouse Peromyscus maniculatus genome.</title>
        <authorList>
            <person name="Lassance J.-M."/>
            <person name="Hoekstra H.E."/>
        </authorList>
    </citation>
    <scope>NUCLEOTIDE SEQUENCE [LARGE SCALE GENOMIC DNA]</scope>
</reference>
<reference evidence="13" key="3">
    <citation type="submission" date="2025-09" db="UniProtKB">
        <authorList>
            <consortium name="Ensembl"/>
        </authorList>
    </citation>
    <scope>IDENTIFICATION</scope>
</reference>
<dbReference type="InterPro" id="IPR000595">
    <property type="entry name" value="cNMP-bd_dom"/>
</dbReference>
<evidence type="ECO:0000256" key="1">
    <source>
        <dbReference type="ARBA" id="ARBA00004141"/>
    </source>
</evidence>
<dbReference type="Proteomes" id="UP000694547">
    <property type="component" value="Chromosome 11"/>
</dbReference>
<dbReference type="InterPro" id="IPR014710">
    <property type="entry name" value="RmlC-like_jellyroll"/>
</dbReference>
<dbReference type="PANTHER" id="PTHR10110:SF91">
    <property type="entry name" value="SODIUM_HYDROGEN EXCHANGER 11"/>
    <property type="match status" value="1"/>
</dbReference>
<feature type="transmembrane region" description="Helical" evidence="11">
    <location>
        <begin position="338"/>
        <end position="362"/>
    </location>
</feature>
<evidence type="ECO:0000256" key="6">
    <source>
        <dbReference type="ARBA" id="ARBA00022989"/>
    </source>
</evidence>
<keyword evidence="10" id="KW-0739">Sodium transport</keyword>
<dbReference type="Gene3D" id="2.60.120.10">
    <property type="entry name" value="Jelly Rolls"/>
    <property type="match status" value="1"/>
</dbReference>
<dbReference type="GO" id="GO:0005216">
    <property type="term" value="F:monoatomic ion channel activity"/>
    <property type="evidence" value="ECO:0007669"/>
    <property type="project" value="InterPro"/>
</dbReference>
<dbReference type="Gene3D" id="1.20.120.350">
    <property type="entry name" value="Voltage-gated potassium channels. Chain C"/>
    <property type="match status" value="1"/>
</dbReference>
<accession>A0A8C8UAK1</accession>